<dbReference type="EnsemblPlants" id="OB12G10670.1">
    <property type="protein sequence ID" value="OB12G10670.1"/>
    <property type="gene ID" value="OB12G10670"/>
</dbReference>
<evidence type="ECO:0000313" key="4">
    <source>
        <dbReference type="Proteomes" id="UP000006038"/>
    </source>
</evidence>
<keyword evidence="2" id="KW-1133">Transmembrane helix</keyword>
<sequence>MPPHARAAFASACAGATASSPVPSAPIRRRFQSSQWSMRCPCPRRASRPPFRPAPDSSPPAVPATRRDVLPPLSYAAAASSLALVGRVLLAVPPLPLLFLLLPVPPLFLLALKCVALTQLRFATMGPDLVEGRPCWADLVATTSLLVDPDA</sequence>
<dbReference type="Gramene" id="OB12G10670.1">
    <property type="protein sequence ID" value="OB12G10670.1"/>
    <property type="gene ID" value="OB12G10670"/>
</dbReference>
<keyword evidence="2" id="KW-0812">Transmembrane</keyword>
<reference evidence="3" key="1">
    <citation type="journal article" date="2013" name="Nat. Commun.">
        <title>Whole-genome sequencing of Oryza brachyantha reveals mechanisms underlying Oryza genome evolution.</title>
        <authorList>
            <person name="Chen J."/>
            <person name="Huang Q."/>
            <person name="Gao D."/>
            <person name="Wang J."/>
            <person name="Lang Y."/>
            <person name="Liu T."/>
            <person name="Li B."/>
            <person name="Bai Z."/>
            <person name="Luis Goicoechea J."/>
            <person name="Liang C."/>
            <person name="Chen C."/>
            <person name="Zhang W."/>
            <person name="Sun S."/>
            <person name="Liao Y."/>
            <person name="Zhang X."/>
            <person name="Yang L."/>
            <person name="Song C."/>
            <person name="Wang M."/>
            <person name="Shi J."/>
            <person name="Liu G."/>
            <person name="Liu J."/>
            <person name="Zhou H."/>
            <person name="Zhou W."/>
            <person name="Yu Q."/>
            <person name="An N."/>
            <person name="Chen Y."/>
            <person name="Cai Q."/>
            <person name="Wang B."/>
            <person name="Liu B."/>
            <person name="Min J."/>
            <person name="Huang Y."/>
            <person name="Wu H."/>
            <person name="Li Z."/>
            <person name="Zhang Y."/>
            <person name="Yin Y."/>
            <person name="Song W."/>
            <person name="Jiang J."/>
            <person name="Jackson S.A."/>
            <person name="Wing R.A."/>
            <person name="Wang J."/>
            <person name="Chen M."/>
        </authorList>
    </citation>
    <scope>NUCLEOTIDE SEQUENCE [LARGE SCALE GENOMIC DNA]</scope>
    <source>
        <strain evidence="3">cv. IRGC 101232</strain>
    </source>
</reference>
<name>J3NAQ9_ORYBR</name>
<evidence type="ECO:0000256" key="1">
    <source>
        <dbReference type="SAM" id="MobiDB-lite"/>
    </source>
</evidence>
<dbReference type="HOGENOM" id="CLU_1734288_0_0_1"/>
<accession>J3NAQ9</accession>
<organism evidence="3">
    <name type="scientific">Oryza brachyantha</name>
    <name type="common">malo sina</name>
    <dbReference type="NCBI Taxonomy" id="4533"/>
    <lineage>
        <taxon>Eukaryota</taxon>
        <taxon>Viridiplantae</taxon>
        <taxon>Streptophyta</taxon>
        <taxon>Embryophyta</taxon>
        <taxon>Tracheophyta</taxon>
        <taxon>Spermatophyta</taxon>
        <taxon>Magnoliopsida</taxon>
        <taxon>Liliopsida</taxon>
        <taxon>Poales</taxon>
        <taxon>Poaceae</taxon>
        <taxon>BOP clade</taxon>
        <taxon>Oryzoideae</taxon>
        <taxon>Oryzeae</taxon>
        <taxon>Oryzinae</taxon>
        <taxon>Oryza</taxon>
    </lineage>
</organism>
<dbReference type="Proteomes" id="UP000006038">
    <property type="component" value="Chromosome 12"/>
</dbReference>
<feature type="region of interest" description="Disordered" evidence="1">
    <location>
        <begin position="39"/>
        <end position="64"/>
    </location>
</feature>
<keyword evidence="4" id="KW-1185">Reference proteome</keyword>
<protein>
    <submittedName>
        <fullName evidence="3">Uncharacterized protein</fullName>
    </submittedName>
</protein>
<keyword evidence="2" id="KW-0472">Membrane</keyword>
<feature type="compositionally biased region" description="Pro residues" evidence="1">
    <location>
        <begin position="50"/>
        <end position="62"/>
    </location>
</feature>
<feature type="transmembrane region" description="Helical" evidence="2">
    <location>
        <begin position="97"/>
        <end position="120"/>
    </location>
</feature>
<evidence type="ECO:0000313" key="3">
    <source>
        <dbReference type="EnsemblPlants" id="OB12G10670.1"/>
    </source>
</evidence>
<reference evidence="3" key="2">
    <citation type="submission" date="2013-04" db="UniProtKB">
        <authorList>
            <consortium name="EnsemblPlants"/>
        </authorList>
    </citation>
    <scope>IDENTIFICATION</scope>
</reference>
<proteinExistence type="predicted"/>
<dbReference type="AlphaFoldDB" id="J3NAQ9"/>
<evidence type="ECO:0000256" key="2">
    <source>
        <dbReference type="SAM" id="Phobius"/>
    </source>
</evidence>